<evidence type="ECO:0000313" key="15">
    <source>
        <dbReference type="EMBL" id="TDT16962.1"/>
    </source>
</evidence>
<keyword evidence="7 12" id="KW-0406">Ion transport</keyword>
<comment type="similarity">
    <text evidence="1 12 13">Belongs to the ATPase B chain family.</text>
</comment>
<dbReference type="CDD" id="cd06503">
    <property type="entry name" value="ATP-synt_Fo_b"/>
    <property type="match status" value="1"/>
</dbReference>
<keyword evidence="6 12" id="KW-1133">Transmembrane helix</keyword>
<dbReference type="InterPro" id="IPR050059">
    <property type="entry name" value="ATP_synthase_B_chain"/>
</dbReference>
<feature type="coiled-coil region" evidence="14">
    <location>
        <begin position="55"/>
        <end position="89"/>
    </location>
</feature>
<reference evidence="15 16" key="1">
    <citation type="submission" date="2019-03" db="EMBL/GenBank/DDBJ databases">
        <title>Sequencing the genomes of 1000 actinobacteria strains.</title>
        <authorList>
            <person name="Klenk H.-P."/>
        </authorList>
    </citation>
    <scope>NUCLEOTIDE SEQUENCE [LARGE SCALE GENOMIC DNA]</scope>
    <source>
        <strain evidence="15 16">DSM 18936</strain>
    </source>
</reference>
<proteinExistence type="inferred from homology"/>
<dbReference type="GO" id="GO:0045259">
    <property type="term" value="C:proton-transporting ATP synthase complex"/>
    <property type="evidence" value="ECO:0007669"/>
    <property type="project" value="UniProtKB-KW"/>
</dbReference>
<accession>A0A4R7I0C0</accession>
<dbReference type="Proteomes" id="UP000294558">
    <property type="component" value="Unassembled WGS sequence"/>
</dbReference>
<keyword evidence="9 12" id="KW-0066">ATP synthesis</keyword>
<keyword evidence="16" id="KW-1185">Reference proteome</keyword>
<evidence type="ECO:0000256" key="7">
    <source>
        <dbReference type="ARBA" id="ARBA00023065"/>
    </source>
</evidence>
<evidence type="ECO:0000256" key="1">
    <source>
        <dbReference type="ARBA" id="ARBA00005513"/>
    </source>
</evidence>
<evidence type="ECO:0000256" key="8">
    <source>
        <dbReference type="ARBA" id="ARBA00023136"/>
    </source>
</evidence>
<dbReference type="OrthoDB" id="5244271at2"/>
<comment type="subunit">
    <text evidence="12">F-type ATPases have 2 components, F(1) - the catalytic core - and F(0) - the membrane proton channel. F(1) has five subunits: alpha(3), beta(3), gamma(1), delta(1), epsilon(1). F(0) has three main subunits: a(1), b(2) and c(10-14). The alpha and beta chains form an alternating ring which encloses part of the gamma chain. F(1) is attached to F(0) by a central stalk formed by the gamma and epsilon chains, while a peripheral stalk is formed by the delta and b chains.</text>
</comment>
<protein>
    <recommendedName>
        <fullName evidence="12">ATP synthase subunit b</fullName>
    </recommendedName>
    <alternativeName>
        <fullName evidence="12">ATP synthase F(0) sector subunit b</fullName>
    </alternativeName>
    <alternativeName>
        <fullName evidence="12">ATPase subunit I</fullName>
    </alternativeName>
    <alternativeName>
        <fullName evidence="12">F-type ATPase subunit b</fullName>
        <shortName evidence="12">F-ATPase subunit b</shortName>
    </alternativeName>
</protein>
<organism evidence="15 16">
    <name type="scientific">Ilumatobacter fluminis</name>
    <dbReference type="NCBI Taxonomy" id="467091"/>
    <lineage>
        <taxon>Bacteria</taxon>
        <taxon>Bacillati</taxon>
        <taxon>Actinomycetota</taxon>
        <taxon>Acidimicrobiia</taxon>
        <taxon>Acidimicrobiales</taxon>
        <taxon>Ilumatobacteraceae</taxon>
        <taxon>Ilumatobacter</taxon>
    </lineage>
</organism>
<keyword evidence="5 12" id="KW-0375">Hydrogen ion transport</keyword>
<dbReference type="RefSeq" id="WP_133869286.1">
    <property type="nucleotide sequence ID" value="NZ_JAVJPS010000038.1"/>
</dbReference>
<comment type="subcellular location">
    <subcellularLocation>
        <location evidence="12">Cell membrane</location>
        <topology evidence="12">Single-pass membrane protein</topology>
    </subcellularLocation>
    <subcellularLocation>
        <location evidence="11">Endomembrane system</location>
        <topology evidence="11">Single-pass membrane protein</topology>
    </subcellularLocation>
</comment>
<evidence type="ECO:0000313" key="16">
    <source>
        <dbReference type="Proteomes" id="UP000294558"/>
    </source>
</evidence>
<name>A0A4R7I0C0_9ACTN</name>
<dbReference type="HAMAP" id="MF_01398">
    <property type="entry name" value="ATP_synth_b_bprime"/>
    <property type="match status" value="1"/>
</dbReference>
<comment type="caution">
    <text evidence="15">The sequence shown here is derived from an EMBL/GenBank/DDBJ whole genome shotgun (WGS) entry which is preliminary data.</text>
</comment>
<keyword evidence="12" id="KW-1003">Cell membrane</keyword>
<dbReference type="AlphaFoldDB" id="A0A4R7I0C0"/>
<evidence type="ECO:0000256" key="13">
    <source>
        <dbReference type="RuleBase" id="RU003848"/>
    </source>
</evidence>
<evidence type="ECO:0000256" key="2">
    <source>
        <dbReference type="ARBA" id="ARBA00022448"/>
    </source>
</evidence>
<comment type="function">
    <text evidence="12">Component of the F(0) channel, it forms part of the peripheral stalk, linking F(1) to F(0).</text>
</comment>
<dbReference type="GO" id="GO:0005886">
    <property type="term" value="C:plasma membrane"/>
    <property type="evidence" value="ECO:0007669"/>
    <property type="project" value="UniProtKB-SubCell"/>
</dbReference>
<feature type="transmembrane region" description="Helical" evidence="12">
    <location>
        <begin position="32"/>
        <end position="54"/>
    </location>
</feature>
<evidence type="ECO:0000256" key="14">
    <source>
        <dbReference type="SAM" id="Coils"/>
    </source>
</evidence>
<evidence type="ECO:0000256" key="5">
    <source>
        <dbReference type="ARBA" id="ARBA00022781"/>
    </source>
</evidence>
<dbReference type="GO" id="GO:0046961">
    <property type="term" value="F:proton-transporting ATPase activity, rotational mechanism"/>
    <property type="evidence" value="ECO:0007669"/>
    <property type="project" value="TreeGrafter"/>
</dbReference>
<keyword evidence="3 12" id="KW-0138">CF(0)</keyword>
<evidence type="ECO:0000256" key="11">
    <source>
        <dbReference type="ARBA" id="ARBA00037847"/>
    </source>
</evidence>
<sequence length="185" mass="20271">MNQLAYGFVAADGELLDPARSPHWLWPEDAELIFGTISSLIVFAVLFKFGWPLFKKALEARTERIQSAMDESETKLAEAKTEAAEIRSAAGDIDAERQRRFAEADTEAESILAEGRARLDEEIEELRAAADSDIALIASRASGEIRGEISMLSRRAVDRAVSGQPLDDATQQELIESFISKVGAS</sequence>
<comment type="function">
    <text evidence="10 12">F(1)F(0) ATP synthase produces ATP from ADP in the presence of a proton or sodium gradient. F-type ATPases consist of two structural domains, F(1) containing the extramembraneous catalytic core and F(0) containing the membrane proton channel, linked together by a central stalk and a peripheral stalk. During catalysis, ATP synthesis in the catalytic domain of F(1) is coupled via a rotary mechanism of the central stalk subunits to proton translocation.</text>
</comment>
<evidence type="ECO:0000256" key="12">
    <source>
        <dbReference type="HAMAP-Rule" id="MF_01398"/>
    </source>
</evidence>
<dbReference type="GO" id="GO:0012505">
    <property type="term" value="C:endomembrane system"/>
    <property type="evidence" value="ECO:0007669"/>
    <property type="project" value="UniProtKB-SubCell"/>
</dbReference>
<evidence type="ECO:0000256" key="4">
    <source>
        <dbReference type="ARBA" id="ARBA00022692"/>
    </source>
</evidence>
<dbReference type="GO" id="GO:0046933">
    <property type="term" value="F:proton-transporting ATP synthase activity, rotational mechanism"/>
    <property type="evidence" value="ECO:0007669"/>
    <property type="project" value="UniProtKB-UniRule"/>
</dbReference>
<evidence type="ECO:0000256" key="6">
    <source>
        <dbReference type="ARBA" id="ARBA00022989"/>
    </source>
</evidence>
<dbReference type="InterPro" id="IPR002146">
    <property type="entry name" value="ATP_synth_b/b'su_bac/chlpt"/>
</dbReference>
<evidence type="ECO:0000256" key="10">
    <source>
        <dbReference type="ARBA" id="ARBA00025198"/>
    </source>
</evidence>
<keyword evidence="14" id="KW-0175">Coiled coil</keyword>
<keyword evidence="2 12" id="KW-0813">Transport</keyword>
<gene>
    <name evidence="12" type="primary">atpF</name>
    <name evidence="15" type="ORF">BDK89_2563</name>
</gene>
<dbReference type="PANTHER" id="PTHR33445:SF1">
    <property type="entry name" value="ATP SYNTHASE SUBUNIT B"/>
    <property type="match status" value="1"/>
</dbReference>
<dbReference type="Pfam" id="PF00430">
    <property type="entry name" value="ATP-synt_B"/>
    <property type="match status" value="1"/>
</dbReference>
<dbReference type="PANTHER" id="PTHR33445">
    <property type="entry name" value="ATP SYNTHASE SUBUNIT B', CHLOROPLASTIC"/>
    <property type="match status" value="1"/>
</dbReference>
<evidence type="ECO:0000256" key="3">
    <source>
        <dbReference type="ARBA" id="ARBA00022547"/>
    </source>
</evidence>
<keyword evidence="8 12" id="KW-0472">Membrane</keyword>
<keyword evidence="4 12" id="KW-0812">Transmembrane</keyword>
<dbReference type="EMBL" id="SOAU01000001">
    <property type="protein sequence ID" value="TDT16962.1"/>
    <property type="molecule type" value="Genomic_DNA"/>
</dbReference>
<evidence type="ECO:0000256" key="9">
    <source>
        <dbReference type="ARBA" id="ARBA00023310"/>
    </source>
</evidence>